<dbReference type="EMBL" id="CP011110">
    <property type="protein sequence ID" value="AKA21902.1"/>
    <property type="molecule type" value="Genomic_DNA"/>
</dbReference>
<sequence>MQTCSSSPGLKRLAHSTRPSSLVHAMPRLGFRLFRRSLFRHLQAGRTWQQRRFVADLILC</sequence>
<dbReference type="AlphaFoldDB" id="A0A0D5XT42"/>
<gene>
    <name evidence="1" type="ORF">PCL1606_04470</name>
</gene>
<dbReference type="KEGG" id="pcz:PCL1606_04470"/>
<protein>
    <submittedName>
        <fullName evidence="1">Uncharacterized protein</fullName>
    </submittedName>
</protein>
<evidence type="ECO:0000313" key="2">
    <source>
        <dbReference type="Proteomes" id="UP000032748"/>
    </source>
</evidence>
<evidence type="ECO:0000313" key="1">
    <source>
        <dbReference type="EMBL" id="AKA21902.1"/>
    </source>
</evidence>
<organism evidence="1 2">
    <name type="scientific">Pseudomonas chlororaphis</name>
    <dbReference type="NCBI Taxonomy" id="587753"/>
    <lineage>
        <taxon>Bacteria</taxon>
        <taxon>Pseudomonadati</taxon>
        <taxon>Pseudomonadota</taxon>
        <taxon>Gammaproteobacteria</taxon>
        <taxon>Pseudomonadales</taxon>
        <taxon>Pseudomonadaceae</taxon>
        <taxon>Pseudomonas</taxon>
    </lineage>
</organism>
<reference evidence="1 2" key="1">
    <citation type="journal article" date="2015" name="Mol. Plant Microbe Interact.">
        <title>Comparative Genomic Analysis of Pseudomonas chlororaphis PCL1606 Reveals New Insight into Antifungal Compounds Involved in Biocontrol.</title>
        <authorList>
            <person name="Calderon C.E."/>
            <person name="Ramos C."/>
            <person name="de Vicente A."/>
            <person name="Cazorla F.M."/>
        </authorList>
    </citation>
    <scope>NUCLEOTIDE SEQUENCE [LARGE SCALE GENOMIC DNA]</scope>
    <source>
        <strain evidence="1 2">PCL1606</strain>
    </source>
</reference>
<dbReference type="Proteomes" id="UP000032748">
    <property type="component" value="Chromosome"/>
</dbReference>
<accession>A0A0D5XT42</accession>
<proteinExistence type="predicted"/>
<dbReference type="PATRIC" id="fig|587753.10.peg.447"/>
<name>A0A0D5XT42_9PSED</name>